<dbReference type="EMBL" id="CZQC01000038">
    <property type="protein sequence ID" value="CUS41284.1"/>
    <property type="molecule type" value="Genomic_DNA"/>
</dbReference>
<gene>
    <name evidence="1" type="ORF">MGWOODY_Tha802</name>
</gene>
<proteinExistence type="predicted"/>
<sequence>MDKYNDMIDFFIPIMYEGQSTTWEEMRTKADALLNEMRADLGIKDRQIVYRGSR</sequence>
<organism evidence="1">
    <name type="scientific">hydrothermal vent metagenome</name>
    <dbReference type="NCBI Taxonomy" id="652676"/>
    <lineage>
        <taxon>unclassified sequences</taxon>
        <taxon>metagenomes</taxon>
        <taxon>ecological metagenomes</taxon>
    </lineage>
</organism>
<evidence type="ECO:0000313" key="1">
    <source>
        <dbReference type="EMBL" id="CUS41284.1"/>
    </source>
</evidence>
<protein>
    <submittedName>
        <fullName evidence="1">Uncharacterized protein</fullName>
    </submittedName>
</protein>
<dbReference type="AlphaFoldDB" id="A0A160TDU6"/>
<name>A0A160TDU6_9ZZZZ</name>
<accession>A0A160TDU6</accession>
<reference evidence="1" key="1">
    <citation type="submission" date="2015-10" db="EMBL/GenBank/DDBJ databases">
        <authorList>
            <person name="Gilbert D.G."/>
        </authorList>
    </citation>
    <scope>NUCLEOTIDE SEQUENCE</scope>
</reference>